<organism evidence="3 4">
    <name type="scientific">Tuber borchii</name>
    <name type="common">White truffle</name>
    <dbReference type="NCBI Taxonomy" id="42251"/>
    <lineage>
        <taxon>Eukaryota</taxon>
        <taxon>Fungi</taxon>
        <taxon>Dikarya</taxon>
        <taxon>Ascomycota</taxon>
        <taxon>Pezizomycotina</taxon>
        <taxon>Pezizomycetes</taxon>
        <taxon>Pezizales</taxon>
        <taxon>Tuberaceae</taxon>
        <taxon>Tuber</taxon>
    </lineage>
</organism>
<name>A0A2T6ZD17_TUBBO</name>
<evidence type="ECO:0000313" key="4">
    <source>
        <dbReference type="Proteomes" id="UP000244722"/>
    </source>
</evidence>
<sequence length="204" mass="23083">MVIQSRLNDEDRDTRILHTDGHTMIGSFFNSPEMTNQTLYFIVESFCEFSQLYHLCNVGGGLVLSDESRLISGDYYVVTNGAGRRTKAFKERVHGRDQDCVLSGWRSGGHQFHWSGFHAAHIFPLGYEGYWNEHGLGRYITNIPGNEGSINSIQNGIMLLSSVHTFFDNYEIAVNPLDNYKVICFTKGAMYHGLGGRYLDANLR</sequence>
<comment type="caution">
    <text evidence="3">The sequence shown here is derived from an EMBL/GenBank/DDBJ whole genome shotgun (WGS) entry which is preliminary data.</text>
</comment>
<evidence type="ECO:0000313" key="3">
    <source>
        <dbReference type="EMBL" id="PUU73388.1"/>
    </source>
</evidence>
<dbReference type="InterPro" id="IPR057203">
    <property type="entry name" value="DUF7881"/>
</dbReference>
<dbReference type="InterPro" id="IPR003615">
    <property type="entry name" value="HNH_nuc"/>
</dbReference>
<feature type="domain" description="DUF7881" evidence="2">
    <location>
        <begin position="19"/>
        <end position="82"/>
    </location>
</feature>
<keyword evidence="4" id="KW-1185">Reference proteome</keyword>
<evidence type="ECO:0000259" key="1">
    <source>
        <dbReference type="Pfam" id="PF13391"/>
    </source>
</evidence>
<dbReference type="OrthoDB" id="2142759at2759"/>
<evidence type="ECO:0000259" key="2">
    <source>
        <dbReference type="Pfam" id="PF25324"/>
    </source>
</evidence>
<gene>
    <name evidence="3" type="ORF">B9Z19DRAFT_1069028</name>
</gene>
<dbReference type="Proteomes" id="UP000244722">
    <property type="component" value="Unassembled WGS sequence"/>
</dbReference>
<dbReference type="STRING" id="42251.A0A2T6ZD17"/>
<protein>
    <submittedName>
        <fullName evidence="3">Uncharacterized protein</fullName>
    </submittedName>
</protein>
<dbReference type="Pfam" id="PF25324">
    <property type="entry name" value="DUF7881"/>
    <property type="match status" value="1"/>
</dbReference>
<dbReference type="EMBL" id="NESQ01000380">
    <property type="protein sequence ID" value="PUU73388.1"/>
    <property type="molecule type" value="Genomic_DNA"/>
</dbReference>
<dbReference type="AlphaFoldDB" id="A0A2T6ZD17"/>
<feature type="domain" description="HNH nuclease" evidence="1">
    <location>
        <begin position="100"/>
        <end position="175"/>
    </location>
</feature>
<accession>A0A2T6ZD17</accession>
<dbReference type="Pfam" id="PF13391">
    <property type="entry name" value="HNH_2"/>
    <property type="match status" value="1"/>
</dbReference>
<reference evidence="3 4" key="1">
    <citation type="submission" date="2017-04" db="EMBL/GenBank/DDBJ databases">
        <title>Draft genome sequence of Tuber borchii Vittad., a whitish edible truffle.</title>
        <authorList>
            <consortium name="DOE Joint Genome Institute"/>
            <person name="Murat C."/>
            <person name="Kuo A."/>
            <person name="Barry K.W."/>
            <person name="Clum A."/>
            <person name="Dockter R.B."/>
            <person name="Fauchery L."/>
            <person name="Iotti M."/>
            <person name="Kohler A."/>
            <person name="Labutti K."/>
            <person name="Lindquist E.A."/>
            <person name="Lipzen A."/>
            <person name="Ohm R.A."/>
            <person name="Wang M."/>
            <person name="Grigoriev I.V."/>
            <person name="Zambonelli A."/>
            <person name="Martin F.M."/>
        </authorList>
    </citation>
    <scope>NUCLEOTIDE SEQUENCE [LARGE SCALE GENOMIC DNA]</scope>
    <source>
        <strain evidence="3 4">Tbo3840</strain>
    </source>
</reference>
<proteinExistence type="predicted"/>